<feature type="compositionally biased region" description="Low complexity" evidence="1">
    <location>
        <begin position="1"/>
        <end position="25"/>
    </location>
</feature>
<accession>A0ABP4H4M4</accession>
<dbReference type="Proteomes" id="UP001500653">
    <property type="component" value="Unassembled WGS sequence"/>
</dbReference>
<comment type="caution">
    <text evidence="2">The sequence shown here is derived from an EMBL/GenBank/DDBJ whole genome shotgun (WGS) entry which is preliminary data.</text>
</comment>
<dbReference type="RefSeq" id="WP_253864259.1">
    <property type="nucleotide sequence ID" value="NZ_BAAALN010000018.1"/>
</dbReference>
<name>A0ABP4H4M4_9PSEU</name>
<evidence type="ECO:0000256" key="1">
    <source>
        <dbReference type="SAM" id="MobiDB-lite"/>
    </source>
</evidence>
<feature type="region of interest" description="Disordered" evidence="1">
    <location>
        <begin position="1"/>
        <end position="29"/>
    </location>
</feature>
<reference evidence="3" key="1">
    <citation type="journal article" date="2019" name="Int. J. Syst. Evol. Microbiol.">
        <title>The Global Catalogue of Microorganisms (GCM) 10K type strain sequencing project: providing services to taxonomists for standard genome sequencing and annotation.</title>
        <authorList>
            <consortium name="The Broad Institute Genomics Platform"/>
            <consortium name="The Broad Institute Genome Sequencing Center for Infectious Disease"/>
            <person name="Wu L."/>
            <person name="Ma J."/>
        </authorList>
    </citation>
    <scope>NUCLEOTIDE SEQUENCE [LARGE SCALE GENOMIC DNA]</scope>
    <source>
        <strain evidence="3">JCM 13023</strain>
    </source>
</reference>
<evidence type="ECO:0000313" key="2">
    <source>
        <dbReference type="EMBL" id="GAA1250157.1"/>
    </source>
</evidence>
<evidence type="ECO:0008006" key="4">
    <source>
        <dbReference type="Google" id="ProtNLM"/>
    </source>
</evidence>
<gene>
    <name evidence="2" type="ORF">GCM10009676_40960</name>
</gene>
<keyword evidence="3" id="KW-1185">Reference proteome</keyword>
<organism evidence="2 3">
    <name type="scientific">Prauserella halophila</name>
    <dbReference type="NCBI Taxonomy" id="185641"/>
    <lineage>
        <taxon>Bacteria</taxon>
        <taxon>Bacillati</taxon>
        <taxon>Actinomycetota</taxon>
        <taxon>Actinomycetes</taxon>
        <taxon>Pseudonocardiales</taxon>
        <taxon>Pseudonocardiaceae</taxon>
        <taxon>Prauserella</taxon>
    </lineage>
</organism>
<proteinExistence type="predicted"/>
<evidence type="ECO:0000313" key="3">
    <source>
        <dbReference type="Proteomes" id="UP001500653"/>
    </source>
</evidence>
<protein>
    <recommendedName>
        <fullName evidence="4">PPE family protein</fullName>
    </recommendedName>
</protein>
<sequence length="202" mass="22737">MSSAFDDSAVGSDGRVVGSDGTVGSDDWDALRERSRRLDEWLGADGLSTRELLRRVKTADTSVWWEAAQVSRQVAADSRRSTDLSDEMTDLLESGWTGDSPQPPTSEMRESAAAARRMADVYDRMAEHYAANAAELERLQRELPDEIPTHDDRILDAEPWYDGDPAVRQHEINEALERVRELYGDFEARIQRSIHEIGTEDV</sequence>
<dbReference type="EMBL" id="BAAALN010000018">
    <property type="protein sequence ID" value="GAA1250157.1"/>
    <property type="molecule type" value="Genomic_DNA"/>
</dbReference>